<comment type="caution">
    <text evidence="3">The sequence shown here is derived from an EMBL/GenBank/DDBJ whole genome shotgun (WGS) entry which is preliminary data.</text>
</comment>
<dbReference type="PANTHER" id="PTHR30160">
    <property type="entry name" value="TETRAACYLDISACCHARIDE 4'-KINASE-RELATED"/>
    <property type="match status" value="1"/>
</dbReference>
<accession>A0A7W8G2U3</accession>
<dbReference type="InterPro" id="IPR002201">
    <property type="entry name" value="Glyco_trans_9"/>
</dbReference>
<dbReference type="RefSeq" id="WP_246387804.1">
    <property type="nucleotide sequence ID" value="NZ_JACHHP010000004.1"/>
</dbReference>
<proteinExistence type="predicted"/>
<evidence type="ECO:0000256" key="1">
    <source>
        <dbReference type="ARBA" id="ARBA00022676"/>
    </source>
</evidence>
<sequence length="358" mass="39124">MNPAPTPPGSLCLLRLSALGDATHVVPLVRTLQRAWPQTRLTWIIGKGERALLDGLPGVEFVTFDKKSGLAGVRALWRQLADRRFDALLQMQLAARANVLALGIRADTKIGYDRARSKEGHGLVVDRRIPPGGHHVLDVLGRFALPLGLTQDRVEWDLPVPQAARDWAAEQLPGAQPTLIVSPCSSHVLRNWRAERYAAVADHAARVHGYRIALCGGRSRLERDTADAILAAMREPAIDLVGRDTLKQLMALLERAAIVLSPDSGPVHIANALGTKVVGLFACTDTQRSGPYSDLRFSTDHYDAAARKFLRKPASALRWGKRVEFPGVMDLIEVDEVIDCIDRCTALLRGTQPAAAPR</sequence>
<organism evidence="3 4">
    <name type="scientific">Chiayiivirga flava</name>
    <dbReference type="NCBI Taxonomy" id="659595"/>
    <lineage>
        <taxon>Bacteria</taxon>
        <taxon>Pseudomonadati</taxon>
        <taxon>Pseudomonadota</taxon>
        <taxon>Gammaproteobacteria</taxon>
        <taxon>Lysobacterales</taxon>
        <taxon>Lysobacteraceae</taxon>
        <taxon>Chiayiivirga</taxon>
    </lineage>
</organism>
<protein>
    <submittedName>
        <fullName evidence="3">Heptosyltransferase I</fullName>
        <ecNumber evidence="3">2.4.-.-</ecNumber>
    </submittedName>
</protein>
<evidence type="ECO:0000313" key="3">
    <source>
        <dbReference type="EMBL" id="MBB5209060.1"/>
    </source>
</evidence>
<dbReference type="Proteomes" id="UP000521199">
    <property type="component" value="Unassembled WGS sequence"/>
</dbReference>
<evidence type="ECO:0000313" key="4">
    <source>
        <dbReference type="Proteomes" id="UP000521199"/>
    </source>
</evidence>
<dbReference type="Gene3D" id="3.40.50.2000">
    <property type="entry name" value="Glycogen Phosphorylase B"/>
    <property type="match status" value="2"/>
</dbReference>
<evidence type="ECO:0000256" key="2">
    <source>
        <dbReference type="ARBA" id="ARBA00022679"/>
    </source>
</evidence>
<name>A0A7W8G2U3_9GAMM</name>
<dbReference type="GO" id="GO:0005829">
    <property type="term" value="C:cytosol"/>
    <property type="evidence" value="ECO:0007669"/>
    <property type="project" value="TreeGrafter"/>
</dbReference>
<dbReference type="InterPro" id="IPR051199">
    <property type="entry name" value="LPS_LOS_Heptosyltrfase"/>
</dbReference>
<dbReference type="PANTHER" id="PTHR30160:SF21">
    <property type="entry name" value="LIPOPOLYSACCHARIDE CORE HEPTOSYLTRANSFERASE OPSX"/>
    <property type="match status" value="1"/>
</dbReference>
<dbReference type="GO" id="GO:0009244">
    <property type="term" value="P:lipopolysaccharide core region biosynthetic process"/>
    <property type="evidence" value="ECO:0007669"/>
    <property type="project" value="TreeGrafter"/>
</dbReference>
<keyword evidence="2 3" id="KW-0808">Transferase</keyword>
<dbReference type="CDD" id="cd03789">
    <property type="entry name" value="GT9_LPS_heptosyltransferase"/>
    <property type="match status" value="1"/>
</dbReference>
<dbReference type="EMBL" id="JACHHP010000004">
    <property type="protein sequence ID" value="MBB5209060.1"/>
    <property type="molecule type" value="Genomic_DNA"/>
</dbReference>
<keyword evidence="1 3" id="KW-0328">Glycosyltransferase</keyword>
<dbReference type="SUPFAM" id="SSF53756">
    <property type="entry name" value="UDP-Glycosyltransferase/glycogen phosphorylase"/>
    <property type="match status" value="1"/>
</dbReference>
<dbReference type="GO" id="GO:0008713">
    <property type="term" value="F:ADP-heptose-lipopolysaccharide heptosyltransferase activity"/>
    <property type="evidence" value="ECO:0007669"/>
    <property type="project" value="TreeGrafter"/>
</dbReference>
<reference evidence="3 4" key="1">
    <citation type="submission" date="2020-08" db="EMBL/GenBank/DDBJ databases">
        <title>Genomic Encyclopedia of Type Strains, Phase IV (KMG-IV): sequencing the most valuable type-strain genomes for metagenomic binning, comparative biology and taxonomic classification.</title>
        <authorList>
            <person name="Goeker M."/>
        </authorList>
    </citation>
    <scope>NUCLEOTIDE SEQUENCE [LARGE SCALE GENOMIC DNA]</scope>
    <source>
        <strain evidence="3 4">DSM 24163</strain>
    </source>
</reference>
<keyword evidence="4" id="KW-1185">Reference proteome</keyword>
<dbReference type="Pfam" id="PF01075">
    <property type="entry name" value="Glyco_transf_9"/>
    <property type="match status" value="1"/>
</dbReference>
<dbReference type="AlphaFoldDB" id="A0A7W8G2U3"/>
<gene>
    <name evidence="3" type="ORF">HNQ52_002610</name>
</gene>
<dbReference type="EC" id="2.4.-.-" evidence="3"/>